<feature type="transmembrane region" description="Helical" evidence="10">
    <location>
        <begin position="20"/>
        <end position="41"/>
    </location>
</feature>
<organism evidence="12 13">
    <name type="scientific">Candidatus Zambryskibacteria bacterium RIFCSPLOWO2_01_FULL_35_19</name>
    <dbReference type="NCBI Taxonomy" id="1802757"/>
    <lineage>
        <taxon>Bacteria</taxon>
        <taxon>Candidatus Zambryskiibacteriota</taxon>
    </lineage>
</organism>
<evidence type="ECO:0000256" key="4">
    <source>
        <dbReference type="ARBA" id="ARBA00022960"/>
    </source>
</evidence>
<dbReference type="GO" id="GO:0071555">
    <property type="term" value="P:cell wall organization"/>
    <property type="evidence" value="ECO:0007669"/>
    <property type="project" value="UniProtKB-KW"/>
</dbReference>
<comment type="caution">
    <text evidence="12">The sequence shown here is derived from an EMBL/GenBank/DDBJ whole genome shotgun (WGS) entry which is preliminary data.</text>
</comment>
<keyword evidence="5" id="KW-0573">Peptidoglycan synthesis</keyword>
<evidence type="ECO:0000256" key="2">
    <source>
        <dbReference type="ARBA" id="ARBA00022729"/>
    </source>
</evidence>
<evidence type="ECO:0000256" key="10">
    <source>
        <dbReference type="SAM" id="Phobius"/>
    </source>
</evidence>
<feature type="binding site" evidence="8">
    <location>
        <position position="274"/>
    </location>
    <ligand>
        <name>substrate</name>
    </ligand>
</feature>
<feature type="domain" description="Peptidase S11 D-alanyl-D-alanine carboxypeptidase A N-terminal" evidence="11">
    <location>
        <begin position="65"/>
        <end position="304"/>
    </location>
</feature>
<evidence type="ECO:0000259" key="11">
    <source>
        <dbReference type="Pfam" id="PF00768"/>
    </source>
</evidence>
<evidence type="ECO:0000256" key="3">
    <source>
        <dbReference type="ARBA" id="ARBA00022801"/>
    </source>
</evidence>
<dbReference type="GO" id="GO:0009252">
    <property type="term" value="P:peptidoglycan biosynthetic process"/>
    <property type="evidence" value="ECO:0007669"/>
    <property type="project" value="UniProtKB-KW"/>
</dbReference>
<feature type="active site" description="Acyl-ester intermediate" evidence="7">
    <location>
        <position position="95"/>
    </location>
</feature>
<evidence type="ECO:0000256" key="9">
    <source>
        <dbReference type="RuleBase" id="RU004016"/>
    </source>
</evidence>
<protein>
    <recommendedName>
        <fullName evidence="11">Peptidase S11 D-alanyl-D-alanine carboxypeptidase A N-terminal domain-containing protein</fullName>
    </recommendedName>
</protein>
<reference evidence="12 13" key="1">
    <citation type="journal article" date="2016" name="Nat. Commun.">
        <title>Thousands of microbial genomes shed light on interconnected biogeochemical processes in an aquifer system.</title>
        <authorList>
            <person name="Anantharaman K."/>
            <person name="Brown C.T."/>
            <person name="Hug L.A."/>
            <person name="Sharon I."/>
            <person name="Castelle C.J."/>
            <person name="Probst A.J."/>
            <person name="Thomas B.C."/>
            <person name="Singh A."/>
            <person name="Wilkins M.J."/>
            <person name="Karaoz U."/>
            <person name="Brodie E.L."/>
            <person name="Williams K.H."/>
            <person name="Hubbard S.S."/>
            <person name="Banfield J.F."/>
        </authorList>
    </citation>
    <scope>NUCLEOTIDE SEQUENCE [LARGE SCALE GENOMIC DNA]</scope>
</reference>
<dbReference type="PRINTS" id="PR00725">
    <property type="entry name" value="DADACBPTASE1"/>
</dbReference>
<keyword evidence="10" id="KW-0812">Transmembrane</keyword>
<feature type="active site" description="Proton acceptor" evidence="7">
    <location>
        <position position="98"/>
    </location>
</feature>
<dbReference type="SUPFAM" id="SSF56601">
    <property type="entry name" value="beta-lactamase/transpeptidase-like"/>
    <property type="match status" value="1"/>
</dbReference>
<dbReference type="InterPro" id="IPR018044">
    <property type="entry name" value="Peptidase_S11"/>
</dbReference>
<evidence type="ECO:0000313" key="12">
    <source>
        <dbReference type="EMBL" id="OHB01983.1"/>
    </source>
</evidence>
<dbReference type="PANTHER" id="PTHR21581:SF26">
    <property type="entry name" value="D-ALANYL-D-ALANINE ENDOPEPTIDASE"/>
    <property type="match status" value="1"/>
</dbReference>
<keyword evidence="4" id="KW-0133">Cell shape</keyword>
<evidence type="ECO:0000313" key="13">
    <source>
        <dbReference type="Proteomes" id="UP000178404"/>
    </source>
</evidence>
<feature type="active site" evidence="7">
    <location>
        <position position="149"/>
    </location>
</feature>
<name>A0A1G2TXT0_9BACT</name>
<dbReference type="InterPro" id="IPR012338">
    <property type="entry name" value="Beta-lactam/transpept-like"/>
</dbReference>
<keyword evidence="3" id="KW-0378">Hydrolase</keyword>
<dbReference type="AlphaFoldDB" id="A0A1G2TXT0"/>
<dbReference type="EMBL" id="MHWA01000008">
    <property type="protein sequence ID" value="OHB01983.1"/>
    <property type="molecule type" value="Genomic_DNA"/>
</dbReference>
<dbReference type="InterPro" id="IPR001967">
    <property type="entry name" value="Peptidase_S11_N"/>
</dbReference>
<sequence length="327" mass="36260">MGNETNSLKKIWSINNRTKYFVYVLIGLSVVSVTLFALLIIGKNSLNKKEAALAKEKVNYFENINLKAKGVIVFDIINEREIFSKNGEVPLPLASLTKILTAIITSEKLDDNQKIKITDEYLTPEGDSKLIVGDTWQVADLRDFTLLTSSNDGAFALATISEIKNNQNQNNIQISGDDLRIQFIKNMNDTAKKIGLSNSKFFNEHGLDKDIDKGGAYGSAYDMALLFKYALENHPEILEATRYKNLEFTSAEGSYFANNTNIFVDKIPNLIASKTGFTDLAGGNLVIAFNADINRPIIISVLGSTEEGRFTDVLQLIEATIKQLSIL</sequence>
<evidence type="ECO:0000256" key="6">
    <source>
        <dbReference type="ARBA" id="ARBA00023316"/>
    </source>
</evidence>
<evidence type="ECO:0000256" key="1">
    <source>
        <dbReference type="ARBA" id="ARBA00007164"/>
    </source>
</evidence>
<keyword evidence="10" id="KW-1133">Transmembrane helix</keyword>
<keyword evidence="2" id="KW-0732">Signal</keyword>
<keyword evidence="10" id="KW-0472">Membrane</keyword>
<evidence type="ECO:0000256" key="7">
    <source>
        <dbReference type="PIRSR" id="PIRSR618044-1"/>
    </source>
</evidence>
<accession>A0A1G2TXT0</accession>
<dbReference type="Pfam" id="PF00768">
    <property type="entry name" value="Peptidase_S11"/>
    <property type="match status" value="1"/>
</dbReference>
<proteinExistence type="inferred from homology"/>
<dbReference type="PANTHER" id="PTHR21581">
    <property type="entry name" value="D-ALANYL-D-ALANINE CARBOXYPEPTIDASE"/>
    <property type="match status" value="1"/>
</dbReference>
<dbReference type="GO" id="GO:0006508">
    <property type="term" value="P:proteolysis"/>
    <property type="evidence" value="ECO:0007669"/>
    <property type="project" value="InterPro"/>
</dbReference>
<evidence type="ECO:0000256" key="8">
    <source>
        <dbReference type="PIRSR" id="PIRSR618044-2"/>
    </source>
</evidence>
<dbReference type="Gene3D" id="3.40.710.10">
    <property type="entry name" value="DD-peptidase/beta-lactamase superfamily"/>
    <property type="match status" value="1"/>
</dbReference>
<comment type="similarity">
    <text evidence="1 9">Belongs to the peptidase S11 family.</text>
</comment>
<dbReference type="Proteomes" id="UP000178404">
    <property type="component" value="Unassembled WGS sequence"/>
</dbReference>
<evidence type="ECO:0000256" key="5">
    <source>
        <dbReference type="ARBA" id="ARBA00022984"/>
    </source>
</evidence>
<dbReference type="GO" id="GO:0009002">
    <property type="term" value="F:serine-type D-Ala-D-Ala carboxypeptidase activity"/>
    <property type="evidence" value="ECO:0007669"/>
    <property type="project" value="InterPro"/>
</dbReference>
<dbReference type="GO" id="GO:0008360">
    <property type="term" value="P:regulation of cell shape"/>
    <property type="evidence" value="ECO:0007669"/>
    <property type="project" value="UniProtKB-KW"/>
</dbReference>
<keyword evidence="6" id="KW-0961">Cell wall biogenesis/degradation</keyword>
<gene>
    <name evidence="12" type="ORF">A3A90_01965</name>
</gene>